<dbReference type="PANTHER" id="PTHR13271">
    <property type="entry name" value="UNCHARACTERIZED PUTATIVE METHYLTRANSFERASE"/>
    <property type="match status" value="1"/>
</dbReference>
<dbReference type="SUPFAM" id="SSF82199">
    <property type="entry name" value="SET domain"/>
    <property type="match status" value="1"/>
</dbReference>
<evidence type="ECO:0000313" key="3">
    <source>
        <dbReference type="Proteomes" id="UP000654075"/>
    </source>
</evidence>
<dbReference type="InterPro" id="IPR050600">
    <property type="entry name" value="SETD3_SETD6_MTase"/>
</dbReference>
<reference evidence="2" key="1">
    <citation type="submission" date="2021-02" db="EMBL/GenBank/DDBJ databases">
        <authorList>
            <person name="Dougan E. K."/>
            <person name="Rhodes N."/>
            <person name="Thang M."/>
            <person name="Chan C."/>
        </authorList>
    </citation>
    <scope>NUCLEOTIDE SEQUENCE</scope>
</reference>
<dbReference type="GO" id="GO:0016279">
    <property type="term" value="F:protein-lysine N-methyltransferase activity"/>
    <property type="evidence" value="ECO:0007669"/>
    <property type="project" value="TreeGrafter"/>
</dbReference>
<organism evidence="2 3">
    <name type="scientific">Polarella glacialis</name>
    <name type="common">Dinoflagellate</name>
    <dbReference type="NCBI Taxonomy" id="89957"/>
    <lineage>
        <taxon>Eukaryota</taxon>
        <taxon>Sar</taxon>
        <taxon>Alveolata</taxon>
        <taxon>Dinophyceae</taxon>
        <taxon>Suessiales</taxon>
        <taxon>Suessiaceae</taxon>
        <taxon>Polarella</taxon>
    </lineage>
</organism>
<name>A0A813G8X6_POLGL</name>
<protein>
    <submittedName>
        <fullName evidence="2">Uncharacterized protein</fullName>
    </submittedName>
</protein>
<evidence type="ECO:0000313" key="2">
    <source>
        <dbReference type="EMBL" id="CAE8619162.1"/>
    </source>
</evidence>
<feature type="region of interest" description="Disordered" evidence="1">
    <location>
        <begin position="16"/>
        <end position="63"/>
    </location>
</feature>
<dbReference type="Proteomes" id="UP000654075">
    <property type="component" value="Unassembled WGS sequence"/>
</dbReference>
<gene>
    <name evidence="2" type="ORF">PGLA1383_LOCUS36755</name>
</gene>
<dbReference type="OrthoDB" id="456414at2759"/>
<proteinExistence type="predicted"/>
<dbReference type="EMBL" id="CAJNNV010026862">
    <property type="protein sequence ID" value="CAE8619162.1"/>
    <property type="molecule type" value="Genomic_DNA"/>
</dbReference>
<sequence>MLSIYHCSLRPIELPAPTPKASARALPPQRKWPARGLSCGPQKNETTATTTTSKSLRPGETAPGRTRLVACGLTSLACAARRCQSRASNRSTRRKTAVRRLGISGESEPKKVPAVLEDGSLWEEVGARPAWAAGKLEVFRFPGRGLGWQARQAVEAGEVLLAVPLKDILVAPLGPDSEAELAACLLQVLGEGPRFDGAPGMEPADPIWCTYVAAAFPAVPTAAALTWSEAEIAALEWRPVVSQLTQYAAHLQQAARSVAEYTTAPLERARWAVNAVVSRSFAVEGLGRAFVPFADLFNDLPMAPATWAARRLLNPTYPFTAWRLSDDQQFLEMQAMAPAAAGEEVMICYGEGSRAEVLAVHGYLPPENEADFVRLFESPADLVARVAKLAECTHSMAPRLLLLESATNADGILAVRPGGLAACAFLLSSIEVAIAEEQDLQEFKEIWSIGAGHNILEAAALAPARRRELRKQALAVATAVVDEALAPLAHPASDAEEAQRLEESLSQGDLGGRVKALQAARFRLGIKRLLYAFNQQASEWGAGSPHEKINFFRQTDVEKLLQASGSHTVYQDLLRTAPADPDDNKTRLLGPMPSILCVLEKLSGLPVIEVDHLRKGQLPNTLEFDGADGALLVPSLDAMPLLKAAGAGSFERVTVSVEVNSDASNHGLGVMLEISPLVKGGAEKQEGDGKNYIKFHPGMWDGLMRVEGPGGWPNHLTGFALHNWTGSGQKFHRLHLVLNANGDNLVRIEGTNAGEVFEAPWTNQLTDGRYLPAVYAWLDCGECEPVVIGKITMRARQLGRLAVMLHTGKQLSLKVENLVKVRRANPFGGDLGEDWSELLRQEGIATGLPLFNQPAQAFSEAARRCKELVVMTLNLQHLASFPRDPAIARKRLEQITTACPQPDLVCVQEGLEGFDLLGQVGYTKLISSAVKAQPLRDMVYGDPGALAAVPELVHDKLVVN</sequence>
<dbReference type="CDD" id="cd10527">
    <property type="entry name" value="SET_LSMT"/>
    <property type="match status" value="1"/>
</dbReference>
<dbReference type="InterPro" id="IPR046341">
    <property type="entry name" value="SET_dom_sf"/>
</dbReference>
<dbReference type="Gene3D" id="3.90.1410.10">
    <property type="entry name" value="set domain protein methyltransferase, domain 1"/>
    <property type="match status" value="1"/>
</dbReference>
<accession>A0A813G8X6</accession>
<keyword evidence="3" id="KW-1185">Reference proteome</keyword>
<evidence type="ECO:0000256" key="1">
    <source>
        <dbReference type="SAM" id="MobiDB-lite"/>
    </source>
</evidence>
<dbReference type="AlphaFoldDB" id="A0A813G8X6"/>
<feature type="non-terminal residue" evidence="2">
    <location>
        <position position="960"/>
    </location>
</feature>
<comment type="caution">
    <text evidence="2">The sequence shown here is derived from an EMBL/GenBank/DDBJ whole genome shotgun (WGS) entry which is preliminary data.</text>
</comment>